<dbReference type="AlphaFoldDB" id="A0A4Z2H4D7"/>
<dbReference type="EMBL" id="SRLO01000349">
    <property type="protein sequence ID" value="TNN59762.1"/>
    <property type="molecule type" value="Genomic_DNA"/>
</dbReference>
<name>A0A4Z2H4D7_9TELE</name>
<proteinExistence type="predicted"/>
<protein>
    <submittedName>
        <fullName evidence="2">Uncharacterized protein</fullName>
    </submittedName>
</protein>
<comment type="caution">
    <text evidence="2">The sequence shown here is derived from an EMBL/GenBank/DDBJ whole genome shotgun (WGS) entry which is preliminary data.</text>
</comment>
<organism evidence="2 3">
    <name type="scientific">Liparis tanakae</name>
    <name type="common">Tanaka's snailfish</name>
    <dbReference type="NCBI Taxonomy" id="230148"/>
    <lineage>
        <taxon>Eukaryota</taxon>
        <taxon>Metazoa</taxon>
        <taxon>Chordata</taxon>
        <taxon>Craniata</taxon>
        <taxon>Vertebrata</taxon>
        <taxon>Euteleostomi</taxon>
        <taxon>Actinopterygii</taxon>
        <taxon>Neopterygii</taxon>
        <taxon>Teleostei</taxon>
        <taxon>Neoteleostei</taxon>
        <taxon>Acanthomorphata</taxon>
        <taxon>Eupercaria</taxon>
        <taxon>Perciformes</taxon>
        <taxon>Cottioidei</taxon>
        <taxon>Cottales</taxon>
        <taxon>Liparidae</taxon>
        <taxon>Liparis</taxon>
    </lineage>
</organism>
<feature type="region of interest" description="Disordered" evidence="1">
    <location>
        <begin position="1"/>
        <end position="20"/>
    </location>
</feature>
<feature type="region of interest" description="Disordered" evidence="1">
    <location>
        <begin position="70"/>
        <end position="92"/>
    </location>
</feature>
<evidence type="ECO:0000313" key="2">
    <source>
        <dbReference type="EMBL" id="TNN59762.1"/>
    </source>
</evidence>
<dbReference type="Proteomes" id="UP000314294">
    <property type="component" value="Unassembled WGS sequence"/>
</dbReference>
<feature type="compositionally biased region" description="Basic and acidic residues" evidence="1">
    <location>
        <begin position="77"/>
        <end position="92"/>
    </location>
</feature>
<gene>
    <name evidence="2" type="ORF">EYF80_030035</name>
</gene>
<sequence length="92" mass="10169">MKKLVSDNGQDALDQADREPIHWSQTSGLARGLGPPGIQWILFLPTLPSDPNCTGECSTHSDDTRTFLKSSKSVNRKHSEPPHTKEVQKKCS</sequence>
<reference evidence="2 3" key="1">
    <citation type="submission" date="2019-03" db="EMBL/GenBank/DDBJ databases">
        <title>First draft genome of Liparis tanakae, snailfish: a comprehensive survey of snailfish specific genes.</title>
        <authorList>
            <person name="Kim W."/>
            <person name="Song I."/>
            <person name="Jeong J.-H."/>
            <person name="Kim D."/>
            <person name="Kim S."/>
            <person name="Ryu S."/>
            <person name="Song J.Y."/>
            <person name="Lee S.K."/>
        </authorList>
    </citation>
    <scope>NUCLEOTIDE SEQUENCE [LARGE SCALE GENOMIC DNA]</scope>
    <source>
        <tissue evidence="2">Muscle</tissue>
    </source>
</reference>
<evidence type="ECO:0000313" key="3">
    <source>
        <dbReference type="Proteomes" id="UP000314294"/>
    </source>
</evidence>
<keyword evidence="3" id="KW-1185">Reference proteome</keyword>
<evidence type="ECO:0000256" key="1">
    <source>
        <dbReference type="SAM" id="MobiDB-lite"/>
    </source>
</evidence>
<accession>A0A4Z2H4D7</accession>